<evidence type="ECO:0000313" key="1">
    <source>
        <dbReference type="EMBL" id="KYG80397.1"/>
    </source>
</evidence>
<dbReference type="AlphaFoldDB" id="A0A150XNQ2"/>
<sequence length="179" mass="20831">MKLISLISFLVLLQNLGISQNAVDSISFNSIKLGQHISEYENNFYYISGNEAIYQRDSSLRNSILNNIKNEIREGIYRGNTLNTINQIPASKTTFFFYQGKLFKIRWDFRKSDFDEFEAVSKSLNSYLLKTLGEITGKDFGLMLFWEGRNNYLQSFADTDLFQIEFRNKDTHSIVTQLN</sequence>
<gene>
    <name evidence="1" type="ORF">AWW67_09465</name>
</gene>
<dbReference type="RefSeq" id="WP_062302508.1">
    <property type="nucleotide sequence ID" value="NZ_LRPB01000047.1"/>
</dbReference>
<comment type="caution">
    <text evidence="1">The sequence shown here is derived from an EMBL/GenBank/DDBJ whole genome shotgun (WGS) entry which is preliminary data.</text>
</comment>
<organism evidence="1 2">
    <name type="scientific">Roseivirga seohaensis</name>
    <dbReference type="NCBI Taxonomy" id="1914963"/>
    <lineage>
        <taxon>Bacteria</taxon>
        <taxon>Pseudomonadati</taxon>
        <taxon>Bacteroidota</taxon>
        <taxon>Cytophagia</taxon>
        <taxon>Cytophagales</taxon>
        <taxon>Roseivirgaceae</taxon>
        <taxon>Roseivirga</taxon>
    </lineage>
</organism>
<dbReference type="Proteomes" id="UP000075663">
    <property type="component" value="Unassembled WGS sequence"/>
</dbReference>
<evidence type="ECO:0000313" key="2">
    <source>
        <dbReference type="Proteomes" id="UP000075663"/>
    </source>
</evidence>
<protein>
    <submittedName>
        <fullName evidence="1">Uncharacterized protein</fullName>
    </submittedName>
</protein>
<name>A0A150XNQ2_9BACT</name>
<reference evidence="1 2" key="1">
    <citation type="submission" date="2016-01" db="EMBL/GenBank/DDBJ databases">
        <title>Genome sequencing of Roseivirga seohaensis SW-152.</title>
        <authorList>
            <person name="Selvaratnam C."/>
            <person name="Thevarajoo S."/>
            <person name="Goh K.M."/>
            <person name="Ee R."/>
            <person name="Chan K.-G."/>
            <person name="Chong C.S."/>
        </authorList>
    </citation>
    <scope>NUCLEOTIDE SEQUENCE [LARGE SCALE GENOMIC DNA]</scope>
    <source>
        <strain evidence="1 2">SW-152</strain>
    </source>
</reference>
<dbReference type="STRING" id="1914963.AWW67_09465"/>
<accession>A0A150XNQ2</accession>
<dbReference type="EMBL" id="LRPB01000047">
    <property type="protein sequence ID" value="KYG80397.1"/>
    <property type="molecule type" value="Genomic_DNA"/>
</dbReference>
<proteinExistence type="predicted"/>